<organism evidence="1 2">
    <name type="scientific">Phyllachora maydis</name>
    <dbReference type="NCBI Taxonomy" id="1825666"/>
    <lineage>
        <taxon>Eukaryota</taxon>
        <taxon>Fungi</taxon>
        <taxon>Dikarya</taxon>
        <taxon>Ascomycota</taxon>
        <taxon>Pezizomycotina</taxon>
        <taxon>Sordariomycetes</taxon>
        <taxon>Sordariomycetidae</taxon>
        <taxon>Phyllachorales</taxon>
        <taxon>Phyllachoraceae</taxon>
        <taxon>Phyllachora</taxon>
    </lineage>
</organism>
<gene>
    <name evidence="1" type="ORF">P8C59_002747</name>
</gene>
<evidence type="ECO:0000313" key="2">
    <source>
        <dbReference type="Proteomes" id="UP001217918"/>
    </source>
</evidence>
<reference evidence="1" key="1">
    <citation type="journal article" date="2023" name="Mol. Plant Microbe Interact.">
        <title>Elucidating the Obligate Nature and Biological Capacity of an Invasive Fungal Corn Pathogen.</title>
        <authorList>
            <person name="MacCready J.S."/>
            <person name="Roggenkamp E.M."/>
            <person name="Gdanetz K."/>
            <person name="Chilvers M.I."/>
        </authorList>
    </citation>
    <scope>NUCLEOTIDE SEQUENCE</scope>
    <source>
        <strain evidence="1">PM02</strain>
    </source>
</reference>
<dbReference type="AlphaFoldDB" id="A0AAD9HYU1"/>
<protein>
    <submittedName>
        <fullName evidence="1">Uncharacterized protein</fullName>
    </submittedName>
</protein>
<dbReference type="EMBL" id="JAQQPM010000002">
    <property type="protein sequence ID" value="KAK2068078.1"/>
    <property type="molecule type" value="Genomic_DNA"/>
</dbReference>
<comment type="caution">
    <text evidence="1">The sequence shown here is derived from an EMBL/GenBank/DDBJ whole genome shotgun (WGS) entry which is preliminary data.</text>
</comment>
<dbReference type="Proteomes" id="UP001217918">
    <property type="component" value="Unassembled WGS sequence"/>
</dbReference>
<keyword evidence="2" id="KW-1185">Reference proteome</keyword>
<sequence length="68" mass="8451">MYFYASTEYCDTCTAYYRRIVCEHCYSYVRRYGRWSRPSCYRRGCYFARASSSSSSSSSYRYRQRYYY</sequence>
<accession>A0AAD9HYU1</accession>
<proteinExistence type="predicted"/>
<evidence type="ECO:0000313" key="1">
    <source>
        <dbReference type="EMBL" id="KAK2068078.1"/>
    </source>
</evidence>
<name>A0AAD9HYU1_9PEZI</name>